<feature type="region of interest" description="Disordered" evidence="6">
    <location>
        <begin position="272"/>
        <end position="311"/>
    </location>
</feature>
<keyword evidence="10" id="KW-1185">Reference proteome</keyword>
<comment type="caution">
    <text evidence="9">The sequence shown here is derived from an EMBL/GenBank/DDBJ whole genome shotgun (WGS) entry which is preliminary data.</text>
</comment>
<evidence type="ECO:0000256" key="4">
    <source>
        <dbReference type="ARBA" id="ARBA00023239"/>
    </source>
</evidence>
<dbReference type="Pfam" id="PF01974">
    <property type="entry name" value="tRNA_int_endo"/>
    <property type="match status" value="1"/>
</dbReference>
<keyword evidence="9" id="KW-0540">Nuclease</keyword>
<dbReference type="Gene3D" id="3.40.1350.10">
    <property type="match status" value="1"/>
</dbReference>
<evidence type="ECO:0000256" key="1">
    <source>
        <dbReference type="ARBA" id="ARBA00008078"/>
    </source>
</evidence>
<dbReference type="Proteomes" id="UP001642501">
    <property type="component" value="Unassembled WGS sequence"/>
</dbReference>
<feature type="compositionally biased region" description="Basic and acidic residues" evidence="6">
    <location>
        <begin position="295"/>
        <end position="308"/>
    </location>
</feature>
<evidence type="ECO:0000256" key="3">
    <source>
        <dbReference type="ARBA" id="ARBA00022694"/>
    </source>
</evidence>
<reference evidence="9 10" key="1">
    <citation type="submission" date="2024-01" db="EMBL/GenBank/DDBJ databases">
        <authorList>
            <person name="Allen C."/>
            <person name="Tagirdzhanova G."/>
        </authorList>
    </citation>
    <scope>NUCLEOTIDE SEQUENCE [LARGE SCALE GENOMIC DNA]</scope>
    <source>
        <strain evidence="9 10">CBS 573.63</strain>
    </source>
</reference>
<organism evidence="9 10">
    <name type="scientific">Sporothrix epigloea</name>
    <dbReference type="NCBI Taxonomy" id="1892477"/>
    <lineage>
        <taxon>Eukaryota</taxon>
        <taxon>Fungi</taxon>
        <taxon>Dikarya</taxon>
        <taxon>Ascomycota</taxon>
        <taxon>Pezizomycotina</taxon>
        <taxon>Sordariomycetes</taxon>
        <taxon>Sordariomycetidae</taxon>
        <taxon>Ophiostomatales</taxon>
        <taxon>Ophiostomataceae</taxon>
        <taxon>Sporothrix</taxon>
    </lineage>
</organism>
<evidence type="ECO:0000313" key="9">
    <source>
        <dbReference type="EMBL" id="CAK7266158.1"/>
    </source>
</evidence>
<dbReference type="Pfam" id="PF26577">
    <property type="entry name" value="TSEN34_N"/>
    <property type="match status" value="1"/>
</dbReference>
<dbReference type="InterPro" id="IPR036167">
    <property type="entry name" value="tRNA_intron_Endo_cat-like_sf"/>
</dbReference>
<accession>A0ABP0DEN9</accession>
<dbReference type="PANTHER" id="PTHR13070:SF0">
    <property type="entry name" value="TRNA-SPLICING ENDONUCLEASE SUBUNIT SEN34"/>
    <property type="match status" value="1"/>
</dbReference>
<dbReference type="InterPro" id="IPR006677">
    <property type="entry name" value="tRNA_intron_Endonuc_cat-like"/>
</dbReference>
<feature type="domain" description="TSEN34 N-terminal" evidence="8">
    <location>
        <begin position="33"/>
        <end position="100"/>
    </location>
</feature>
<keyword evidence="3" id="KW-0819">tRNA processing</keyword>
<protein>
    <recommendedName>
        <fullName evidence="2">tRNA-intron lyase</fullName>
        <ecNumber evidence="2">4.6.1.16</ecNumber>
    </recommendedName>
</protein>
<keyword evidence="9" id="KW-0255">Endonuclease</keyword>
<dbReference type="SUPFAM" id="SSF53032">
    <property type="entry name" value="tRNA-intron endonuclease catalytic domain-like"/>
    <property type="match status" value="1"/>
</dbReference>
<dbReference type="InterPro" id="IPR059049">
    <property type="entry name" value="TSEN34_N"/>
</dbReference>
<proteinExistence type="inferred from homology"/>
<feature type="region of interest" description="Disordered" evidence="6">
    <location>
        <begin position="160"/>
        <end position="199"/>
    </location>
</feature>
<dbReference type="EC" id="4.6.1.16" evidence="2"/>
<evidence type="ECO:0000313" key="10">
    <source>
        <dbReference type="Proteomes" id="UP001642501"/>
    </source>
</evidence>
<feature type="compositionally biased region" description="Basic and acidic residues" evidence="6">
    <location>
        <begin position="181"/>
        <end position="199"/>
    </location>
</feature>
<evidence type="ECO:0000256" key="5">
    <source>
        <dbReference type="ARBA" id="ARBA00034031"/>
    </source>
</evidence>
<name>A0ABP0DEN9_9PEZI</name>
<keyword evidence="9" id="KW-0378">Hydrolase</keyword>
<gene>
    <name evidence="9" type="primary">SEN34</name>
    <name evidence="9" type="ORF">SEPCBS57363_001949</name>
</gene>
<evidence type="ECO:0000259" key="7">
    <source>
        <dbReference type="Pfam" id="PF01974"/>
    </source>
</evidence>
<sequence>MALSSTADVAQRLSERDRFDPHAIEEIDSKHKIRISNIGGRYLVFDVTDVARLRRQHNMCAILVGITPQAPNQNVFSSLPLELTADEVRWLVHERRAAYVADDLLAHLTSLAQPAVRRAYLQSVQQQRQAAQLLADEVAAQRERRGAEIRANNVAKCATRKGKKAESKKAASKSASSCESVVEKEKGNRANDTEVEEYGRAESQSVIEIAEAPVSVTDPADLHKVVPTATDGVNAGNDLDLQLSFCTEKDTHRETTGSFDGLAEANAKQSLRDGQTMTVHHKQDQGAETATLSTESEHQTETRGECQKKKATSSTAVSALVQITPTTSDGLVGDDEADNDAKTVAPAAWSSLPPAALSAASLRAHLASRGYYTTPGLRFGGTLSVYPGDPFRYHAHFVATTYGWNEPIPLLDVVSQGRLATGVKKSLLISGSKPVEHSCVGGEAGVRAFSLEWAAI</sequence>
<comment type="catalytic activity">
    <reaction evidence="5">
        <text>pretRNA = a 3'-half-tRNA molecule with a 5'-OH end + a 5'-half-tRNA molecule with a 2',3'-cyclic phosphate end + an intron with a 2',3'-cyclic phosphate and a 5'-hydroxyl terminus.</text>
        <dbReference type="EC" id="4.6.1.16"/>
    </reaction>
</comment>
<dbReference type="EMBL" id="CAWUOM010000023">
    <property type="protein sequence ID" value="CAK7266158.1"/>
    <property type="molecule type" value="Genomic_DNA"/>
</dbReference>
<comment type="similarity">
    <text evidence="1">Belongs to the tRNA-intron endonuclease family.</text>
</comment>
<evidence type="ECO:0000256" key="2">
    <source>
        <dbReference type="ARBA" id="ARBA00012573"/>
    </source>
</evidence>
<dbReference type="InterPro" id="IPR011856">
    <property type="entry name" value="tRNA_endonuc-like_dom_sf"/>
</dbReference>
<dbReference type="GO" id="GO:0000213">
    <property type="term" value="F:tRNA-intron lyase activity"/>
    <property type="evidence" value="ECO:0007669"/>
    <property type="project" value="UniProtKB-EC"/>
</dbReference>
<dbReference type="PANTHER" id="PTHR13070">
    <property type="entry name" value="TRNA-SPLICING ENDONUCLEASE SUBUNIT SEN34-RELATED"/>
    <property type="match status" value="1"/>
</dbReference>
<keyword evidence="4 9" id="KW-0456">Lyase</keyword>
<evidence type="ECO:0000259" key="8">
    <source>
        <dbReference type="Pfam" id="PF26577"/>
    </source>
</evidence>
<dbReference type="CDD" id="cd22363">
    <property type="entry name" value="tRNA-intron_lyase_C"/>
    <property type="match status" value="1"/>
</dbReference>
<feature type="domain" description="tRNA intron endonuclease catalytic" evidence="7">
    <location>
        <begin position="364"/>
        <end position="430"/>
    </location>
</feature>
<evidence type="ECO:0000256" key="6">
    <source>
        <dbReference type="SAM" id="MobiDB-lite"/>
    </source>
</evidence>